<dbReference type="PANTHER" id="PTHR45648">
    <property type="entry name" value="GDSL LIPASE/ACYLHYDROLASE FAMILY PROTEIN (AFU_ORTHOLOGUE AFUA_4G14700)"/>
    <property type="match status" value="1"/>
</dbReference>
<evidence type="ECO:0000313" key="2">
    <source>
        <dbReference type="EMBL" id="OMJ11320.1"/>
    </source>
</evidence>
<dbReference type="EMBL" id="LSSN01004556">
    <property type="protein sequence ID" value="OMJ11320.1"/>
    <property type="molecule type" value="Genomic_DNA"/>
</dbReference>
<accession>A0A1R1X9K9</accession>
<dbReference type="GO" id="GO:0016788">
    <property type="term" value="F:hydrolase activity, acting on ester bonds"/>
    <property type="evidence" value="ECO:0007669"/>
    <property type="project" value="InterPro"/>
</dbReference>
<sequence length="323" mass="37461">MKRATNGPVWNEYAAYFTNYTVLNYAHIRATTDNEYVKKKAGKTVDAMDFKTQVGLFIDHFGGKLEKKDIKDDVIGIGIGPNDLYFLSDYIGSNPKKFISEQERIIRCIINAIERLRRIGYRKFLVIGFPYIKTIPILSSKNAFKLEAMDVLVKMYNANLASQLEIYRMIFWDSHNSENKLYLRLIKIYEVQEMLMNEGRDILKSLGIESMDSACYFNGKIAKSTFYCRKYSKFFYYDDVHPTTPVHALFGALAAESITNSRFDYDRSFVKNAIKKYNLENTDIHSGKVHNRTHSLYFGPLSTSNGIYYIENRINKIIEQKKA</sequence>
<dbReference type="Pfam" id="PF00657">
    <property type="entry name" value="Lipase_GDSL"/>
    <property type="match status" value="1"/>
</dbReference>
<protein>
    <recommendedName>
        <fullName evidence="4">GDSL esterase/lipase</fullName>
    </recommendedName>
</protein>
<gene>
    <name evidence="2" type="ORF">AYI70_g9796</name>
</gene>
<evidence type="ECO:0000256" key="1">
    <source>
        <dbReference type="ARBA" id="ARBA00022801"/>
    </source>
</evidence>
<dbReference type="OrthoDB" id="1600564at2759"/>
<dbReference type="InterPro" id="IPR001087">
    <property type="entry name" value="GDSL"/>
</dbReference>
<dbReference type="InterPro" id="IPR051058">
    <property type="entry name" value="GDSL_Est/Lipase"/>
</dbReference>
<dbReference type="PANTHER" id="PTHR45648:SF5">
    <property type="entry name" value="OS04G0577300 PROTEIN"/>
    <property type="match status" value="1"/>
</dbReference>
<comment type="caution">
    <text evidence="2">The sequence shown here is derived from an EMBL/GenBank/DDBJ whole genome shotgun (WGS) entry which is preliminary data.</text>
</comment>
<organism evidence="2 3">
    <name type="scientific">Smittium culicis</name>
    <dbReference type="NCBI Taxonomy" id="133412"/>
    <lineage>
        <taxon>Eukaryota</taxon>
        <taxon>Fungi</taxon>
        <taxon>Fungi incertae sedis</taxon>
        <taxon>Zoopagomycota</taxon>
        <taxon>Kickxellomycotina</taxon>
        <taxon>Harpellomycetes</taxon>
        <taxon>Harpellales</taxon>
        <taxon>Legeriomycetaceae</taxon>
        <taxon>Smittium</taxon>
    </lineage>
</organism>
<reference evidence="2 3" key="1">
    <citation type="submission" date="2017-01" db="EMBL/GenBank/DDBJ databases">
        <authorList>
            <person name="Mah S.A."/>
            <person name="Swanson W.J."/>
            <person name="Moy G.W."/>
            <person name="Vacquier V.D."/>
        </authorList>
    </citation>
    <scope>NUCLEOTIDE SEQUENCE [LARGE SCALE GENOMIC DNA]</scope>
    <source>
        <strain evidence="2 3">GSMNP</strain>
    </source>
</reference>
<name>A0A1R1X9K9_9FUNG</name>
<dbReference type="SUPFAM" id="SSF52266">
    <property type="entry name" value="SGNH hydrolase"/>
    <property type="match status" value="1"/>
</dbReference>
<evidence type="ECO:0000313" key="3">
    <source>
        <dbReference type="Proteomes" id="UP000187283"/>
    </source>
</evidence>
<keyword evidence="3" id="KW-1185">Reference proteome</keyword>
<dbReference type="InterPro" id="IPR036514">
    <property type="entry name" value="SGNH_hydro_sf"/>
</dbReference>
<proteinExistence type="predicted"/>
<keyword evidence="1" id="KW-0378">Hydrolase</keyword>
<evidence type="ECO:0008006" key="4">
    <source>
        <dbReference type="Google" id="ProtNLM"/>
    </source>
</evidence>
<dbReference type="AlphaFoldDB" id="A0A1R1X9K9"/>
<dbReference type="Proteomes" id="UP000187283">
    <property type="component" value="Unassembled WGS sequence"/>
</dbReference>
<dbReference type="Gene3D" id="3.40.50.1110">
    <property type="entry name" value="SGNH hydrolase"/>
    <property type="match status" value="1"/>
</dbReference>